<sequence length="255" mass="28980">MQRLCVGVRRCCLRRPPPQSLSKSLPRPSPTPAPSDCRRARSFFSLQTQKTGECLPGEFLRRASLGFCRGSRFATGFTPLKPKPLDSIIDIERAKACSPEDLVSVWDDYHLGRGHIGASMKAKLFHLLEQRAISCRYFVLPLWRGSGYTNMFIQVQMPHVLITGLEDYKARGTQASPYLTVTYYKDFAESKDVVLVRGDVVFTSKLSDPEAKWLIETAQSFYLNDGRYKLVERFNKETHEFEFADVLRALDMPSG</sequence>
<evidence type="ECO:0000256" key="2">
    <source>
        <dbReference type="ARBA" id="ARBA00009116"/>
    </source>
</evidence>
<evidence type="ECO:0000256" key="5">
    <source>
        <dbReference type="SAM" id="MobiDB-lite"/>
    </source>
</evidence>
<keyword evidence="7" id="KW-1185">Reference proteome</keyword>
<dbReference type="AlphaFoldDB" id="A0A7I8KXM4"/>
<dbReference type="OrthoDB" id="16535at2759"/>
<dbReference type="Pfam" id="PF06644">
    <property type="entry name" value="ATP11"/>
    <property type="match status" value="1"/>
</dbReference>
<evidence type="ECO:0000313" key="7">
    <source>
        <dbReference type="Proteomes" id="UP000663760"/>
    </source>
</evidence>
<comment type="similarity">
    <text evidence="2">Belongs to the ATP11 family.</text>
</comment>
<protein>
    <submittedName>
        <fullName evidence="6">Uncharacterized protein</fullName>
    </submittedName>
</protein>
<dbReference type="EMBL" id="LR746272">
    <property type="protein sequence ID" value="CAA7402559.1"/>
    <property type="molecule type" value="Genomic_DNA"/>
</dbReference>
<evidence type="ECO:0000313" key="6">
    <source>
        <dbReference type="EMBL" id="CAA7402559.1"/>
    </source>
</evidence>
<evidence type="ECO:0000256" key="1">
    <source>
        <dbReference type="ARBA" id="ARBA00004173"/>
    </source>
</evidence>
<dbReference type="InterPro" id="IPR010591">
    <property type="entry name" value="ATP11"/>
</dbReference>
<comment type="subcellular location">
    <subcellularLocation>
        <location evidence="1">Mitochondrion</location>
    </subcellularLocation>
</comment>
<dbReference type="GO" id="GO:0005739">
    <property type="term" value="C:mitochondrion"/>
    <property type="evidence" value="ECO:0007669"/>
    <property type="project" value="UniProtKB-SubCell"/>
</dbReference>
<keyword evidence="3" id="KW-0809">Transit peptide</keyword>
<name>A0A7I8KXM4_SPIIN</name>
<proteinExistence type="inferred from homology"/>
<gene>
    <name evidence="6" type="ORF">SI8410_09013237</name>
</gene>
<dbReference type="PANTHER" id="PTHR13126">
    <property type="entry name" value="CHAPERONE ATP11"/>
    <property type="match status" value="1"/>
</dbReference>
<dbReference type="Proteomes" id="UP000663760">
    <property type="component" value="Chromosome 9"/>
</dbReference>
<organism evidence="6 7">
    <name type="scientific">Spirodela intermedia</name>
    <name type="common">Intermediate duckweed</name>
    <dbReference type="NCBI Taxonomy" id="51605"/>
    <lineage>
        <taxon>Eukaryota</taxon>
        <taxon>Viridiplantae</taxon>
        <taxon>Streptophyta</taxon>
        <taxon>Embryophyta</taxon>
        <taxon>Tracheophyta</taxon>
        <taxon>Spermatophyta</taxon>
        <taxon>Magnoliopsida</taxon>
        <taxon>Liliopsida</taxon>
        <taxon>Araceae</taxon>
        <taxon>Lemnoideae</taxon>
        <taxon>Spirodela</taxon>
    </lineage>
</organism>
<dbReference type="GO" id="GO:0033615">
    <property type="term" value="P:mitochondrial proton-transporting ATP synthase complex assembly"/>
    <property type="evidence" value="ECO:0007669"/>
    <property type="project" value="TreeGrafter"/>
</dbReference>
<dbReference type="PANTHER" id="PTHR13126:SF0">
    <property type="entry name" value="ATP SYNTHASE MITOCHONDRIAL F1 COMPLEX ASSEMBLY FACTOR 1"/>
    <property type="match status" value="1"/>
</dbReference>
<keyword evidence="4" id="KW-0496">Mitochondrion</keyword>
<evidence type="ECO:0000256" key="4">
    <source>
        <dbReference type="ARBA" id="ARBA00023128"/>
    </source>
</evidence>
<feature type="region of interest" description="Disordered" evidence="5">
    <location>
        <begin position="17"/>
        <end position="37"/>
    </location>
</feature>
<accession>A0A7I8KXM4</accession>
<evidence type="ECO:0000256" key="3">
    <source>
        <dbReference type="ARBA" id="ARBA00022946"/>
    </source>
</evidence>
<reference evidence="6" key="1">
    <citation type="submission" date="2020-02" db="EMBL/GenBank/DDBJ databases">
        <authorList>
            <person name="Scholz U."/>
            <person name="Mascher M."/>
            <person name="Fiebig A."/>
        </authorList>
    </citation>
    <scope>NUCLEOTIDE SEQUENCE</scope>
</reference>